<dbReference type="SUPFAM" id="SSF53098">
    <property type="entry name" value="Ribonuclease H-like"/>
    <property type="match status" value="1"/>
</dbReference>
<feature type="region of interest" description="Disordered" evidence="1">
    <location>
        <begin position="182"/>
        <end position="209"/>
    </location>
</feature>
<organism evidence="2 3">
    <name type="scientific">Crotalaria pallida</name>
    <name type="common">Smooth rattlebox</name>
    <name type="synonym">Crotalaria striata</name>
    <dbReference type="NCBI Taxonomy" id="3830"/>
    <lineage>
        <taxon>Eukaryota</taxon>
        <taxon>Viridiplantae</taxon>
        <taxon>Streptophyta</taxon>
        <taxon>Embryophyta</taxon>
        <taxon>Tracheophyta</taxon>
        <taxon>Spermatophyta</taxon>
        <taxon>Magnoliopsida</taxon>
        <taxon>eudicotyledons</taxon>
        <taxon>Gunneridae</taxon>
        <taxon>Pentapetalae</taxon>
        <taxon>rosids</taxon>
        <taxon>fabids</taxon>
        <taxon>Fabales</taxon>
        <taxon>Fabaceae</taxon>
        <taxon>Papilionoideae</taxon>
        <taxon>50 kb inversion clade</taxon>
        <taxon>genistoids sensu lato</taxon>
        <taxon>core genistoids</taxon>
        <taxon>Crotalarieae</taxon>
        <taxon>Crotalaria</taxon>
    </lineage>
</organism>
<dbReference type="AlphaFoldDB" id="A0AAN9FEU5"/>
<proteinExistence type="predicted"/>
<accession>A0AAN9FEU5</accession>
<dbReference type="Proteomes" id="UP001372338">
    <property type="component" value="Unassembled WGS sequence"/>
</dbReference>
<reference evidence="2 3" key="1">
    <citation type="submission" date="2024-01" db="EMBL/GenBank/DDBJ databases">
        <title>The genomes of 5 underutilized Papilionoideae crops provide insights into root nodulation and disease resistanc.</title>
        <authorList>
            <person name="Yuan L."/>
        </authorList>
    </citation>
    <scope>NUCLEOTIDE SEQUENCE [LARGE SCALE GENOMIC DNA]</scope>
    <source>
        <strain evidence="2">ZHUSHIDOU_FW_LH</strain>
        <tissue evidence="2">Leaf</tissue>
    </source>
</reference>
<name>A0AAN9FEU5_CROPI</name>
<evidence type="ECO:0000256" key="1">
    <source>
        <dbReference type="SAM" id="MobiDB-lite"/>
    </source>
</evidence>
<gene>
    <name evidence="2" type="ORF">RIF29_16191</name>
</gene>
<sequence length="230" mass="25733">MKSSSTCGFVEEKPAMGFIYEAMDQAKEKIQTAFNDIKKSSSGGERNWSAFEMVHTKRRNRLMQKTMNDVVYVRTNSKLGKKKKVRKENDYSIDDLDSDDDWIVENVENSGLDAPNDEDLVELDQVGEDINVDASATASAPLEDELPNFDNDDHVDEDVMNVENSGLDAPNDEDLVELDQVGKDTNVDASATASAPLEDELPNFDNDDHVDEDVMVEDDYYDAGLQSFLD</sequence>
<dbReference type="EMBL" id="JAYWIO010000003">
    <property type="protein sequence ID" value="KAK7275084.1"/>
    <property type="molecule type" value="Genomic_DNA"/>
</dbReference>
<dbReference type="InterPro" id="IPR012337">
    <property type="entry name" value="RNaseH-like_sf"/>
</dbReference>
<comment type="caution">
    <text evidence="2">The sequence shown here is derived from an EMBL/GenBank/DDBJ whole genome shotgun (WGS) entry which is preliminary data.</text>
</comment>
<protein>
    <submittedName>
        <fullName evidence="2">Uncharacterized protein</fullName>
    </submittedName>
</protein>
<evidence type="ECO:0000313" key="2">
    <source>
        <dbReference type="EMBL" id="KAK7275084.1"/>
    </source>
</evidence>
<keyword evidence="3" id="KW-1185">Reference proteome</keyword>
<evidence type="ECO:0000313" key="3">
    <source>
        <dbReference type="Proteomes" id="UP001372338"/>
    </source>
</evidence>